<organism evidence="1 2">
    <name type="scientific">Bionectria ochroleuca</name>
    <name type="common">Gliocladium roseum</name>
    <dbReference type="NCBI Taxonomy" id="29856"/>
    <lineage>
        <taxon>Eukaryota</taxon>
        <taxon>Fungi</taxon>
        <taxon>Dikarya</taxon>
        <taxon>Ascomycota</taxon>
        <taxon>Pezizomycotina</taxon>
        <taxon>Sordariomycetes</taxon>
        <taxon>Hypocreomycetidae</taxon>
        <taxon>Hypocreales</taxon>
        <taxon>Bionectriaceae</taxon>
        <taxon>Clonostachys</taxon>
    </lineage>
</organism>
<evidence type="ECO:0000313" key="2">
    <source>
        <dbReference type="Proteomes" id="UP000766486"/>
    </source>
</evidence>
<keyword evidence="2" id="KW-1185">Reference proteome</keyword>
<dbReference type="Proteomes" id="UP000766486">
    <property type="component" value="Unassembled WGS sequence"/>
</dbReference>
<gene>
    <name evidence="1" type="ORF">CLO192961_LOCUS328727</name>
</gene>
<dbReference type="EMBL" id="CABFNS010000851">
    <property type="protein sequence ID" value="VUC32484.1"/>
    <property type="molecule type" value="Genomic_DNA"/>
</dbReference>
<name>A0ABY6UQH7_BIOOC</name>
<reference evidence="1 2" key="1">
    <citation type="submission" date="2019-06" db="EMBL/GenBank/DDBJ databases">
        <authorList>
            <person name="Broberg M."/>
        </authorList>
    </citation>
    <scope>NUCLEOTIDE SEQUENCE [LARGE SCALE GENOMIC DNA]</scope>
</reference>
<sequence length="507" mass="58280">MLPADIKYEIVSHLVYPDYEGFPGRAKYQHYGTDWNDLMPLRPPRPCNDVFSHGEFKTITTSFYRSEVDIRTLRNLRLASREWLAAVDPYLQKYTALKIDVGSRPAMEKLANVMRPSFPAKQLIIPCIEAAIAFRRRYTYNQGADPDVEDVEEYEDEPLNRNWDYVTAMPGAIPEKPFIGSGDVHLLESIFNRLPRIESFTLLFPASNGTFDNGWNGSADFYDMDVVNSSISFFKRAFSLPAFSQLTDLRLHLPCTHNVGQICERLGQDARNQILHLEICIVDASGVSGQREHLFFDNPGDYMELDGDVHIYNSVPYSNMQREFSNQEHQDELWEFVGSCANLQSLHIAGTNFLDLERLRWRKGPHSRGLRVLALERVWISISSLQALLLPSPLAAHTAPQLRRISLGDVKLRDGGGNWEDIFNSLREEYPDLELSYMEQLTYFESHPRYASLQSPWDSCWKIQSEERSDLRAMHALAEHLAERAGGWDYYPEELHESPDNYGLDED</sequence>
<accession>A0ABY6UQH7</accession>
<evidence type="ECO:0000313" key="1">
    <source>
        <dbReference type="EMBL" id="VUC32484.1"/>
    </source>
</evidence>
<evidence type="ECO:0008006" key="3">
    <source>
        <dbReference type="Google" id="ProtNLM"/>
    </source>
</evidence>
<proteinExistence type="predicted"/>
<comment type="caution">
    <text evidence="1">The sequence shown here is derived from an EMBL/GenBank/DDBJ whole genome shotgun (WGS) entry which is preliminary data.</text>
</comment>
<protein>
    <recommendedName>
        <fullName evidence="3">F-box domain-containing protein</fullName>
    </recommendedName>
</protein>